<keyword evidence="5" id="KW-1185">Reference proteome</keyword>
<protein>
    <recommendedName>
        <fullName evidence="6">Microtubule-associated tumor suppressor candidate 2</fullName>
    </recommendedName>
</protein>
<reference evidence="4 5" key="1">
    <citation type="journal article" date="2018" name="G3 (Bethesda)">
        <title>A High-Quality Reference Genome for the Invasive Mosquitofish Gambusia affinis Using a Chicago Library.</title>
        <authorList>
            <person name="Hoffberg S.L."/>
            <person name="Troendle N.J."/>
            <person name="Glenn T.C."/>
            <person name="Mahmud O."/>
            <person name="Louha S."/>
            <person name="Chalopin D."/>
            <person name="Bennetzen J.L."/>
            <person name="Mauricio R."/>
        </authorList>
    </citation>
    <scope>NUCLEOTIDE SEQUENCE [LARGE SCALE GENOMIC DNA]</scope>
    <source>
        <strain evidence="4">NE01/NJP1002.9</strain>
        <tissue evidence="4">Muscle</tissue>
    </source>
</reference>
<dbReference type="InterPro" id="IPR051293">
    <property type="entry name" value="MTUS1/CCDC69"/>
</dbReference>
<feature type="region of interest" description="Disordered" evidence="3">
    <location>
        <begin position="727"/>
        <end position="759"/>
    </location>
</feature>
<organism evidence="4 5">
    <name type="scientific">Gambusia affinis</name>
    <name type="common">Western mosquitofish</name>
    <name type="synonym">Heterandria affinis</name>
    <dbReference type="NCBI Taxonomy" id="33528"/>
    <lineage>
        <taxon>Eukaryota</taxon>
        <taxon>Metazoa</taxon>
        <taxon>Chordata</taxon>
        <taxon>Craniata</taxon>
        <taxon>Vertebrata</taxon>
        <taxon>Euteleostomi</taxon>
        <taxon>Actinopterygii</taxon>
        <taxon>Neopterygii</taxon>
        <taxon>Teleostei</taxon>
        <taxon>Neoteleostei</taxon>
        <taxon>Acanthomorphata</taxon>
        <taxon>Ovalentaria</taxon>
        <taxon>Atherinomorphae</taxon>
        <taxon>Cyprinodontiformes</taxon>
        <taxon>Poeciliidae</taxon>
        <taxon>Poeciliinae</taxon>
        <taxon>Gambusia</taxon>
    </lineage>
</organism>
<dbReference type="PANTHER" id="PTHR24200:SF14">
    <property type="entry name" value="MICROTUBULE-ASSOCIATED TUMOR SUPPRESSOR CANDIDATE 2"/>
    <property type="match status" value="1"/>
</dbReference>
<dbReference type="AlphaFoldDB" id="A0A315VXW4"/>
<feature type="compositionally biased region" description="Low complexity" evidence="3">
    <location>
        <begin position="15"/>
        <end position="27"/>
    </location>
</feature>
<dbReference type="Proteomes" id="UP000250572">
    <property type="component" value="Unassembled WGS sequence"/>
</dbReference>
<feature type="non-terminal residue" evidence="4">
    <location>
        <position position="1163"/>
    </location>
</feature>
<feature type="coiled-coil region" evidence="2">
    <location>
        <begin position="842"/>
        <end position="993"/>
    </location>
</feature>
<comment type="caution">
    <text evidence="4">The sequence shown here is derived from an EMBL/GenBank/DDBJ whole genome shotgun (WGS) entry which is preliminary data.</text>
</comment>
<evidence type="ECO:0000313" key="5">
    <source>
        <dbReference type="Proteomes" id="UP000250572"/>
    </source>
</evidence>
<dbReference type="PANTHER" id="PTHR24200">
    <property type="entry name" value="TOUCAN, ISOFORM A"/>
    <property type="match status" value="1"/>
</dbReference>
<dbReference type="GO" id="GO:0005737">
    <property type="term" value="C:cytoplasm"/>
    <property type="evidence" value="ECO:0007669"/>
    <property type="project" value="TreeGrafter"/>
</dbReference>
<dbReference type="EMBL" id="NHOQ01000959">
    <property type="protein sequence ID" value="PWA28067.1"/>
    <property type="molecule type" value="Genomic_DNA"/>
</dbReference>
<feature type="compositionally biased region" description="Polar residues" evidence="3">
    <location>
        <begin position="510"/>
        <end position="519"/>
    </location>
</feature>
<name>A0A315VXW4_GAMAF</name>
<feature type="region of interest" description="Disordered" evidence="3">
    <location>
        <begin position="1"/>
        <end position="52"/>
    </location>
</feature>
<evidence type="ECO:0000256" key="2">
    <source>
        <dbReference type="SAM" id="Coils"/>
    </source>
</evidence>
<evidence type="ECO:0008006" key="6">
    <source>
        <dbReference type="Google" id="ProtNLM"/>
    </source>
</evidence>
<keyword evidence="1 2" id="KW-0175">Coiled coil</keyword>
<feature type="region of interest" description="Disordered" evidence="3">
    <location>
        <begin position="434"/>
        <end position="519"/>
    </location>
</feature>
<feature type="compositionally biased region" description="Polar residues" evidence="3">
    <location>
        <begin position="727"/>
        <end position="744"/>
    </location>
</feature>
<evidence type="ECO:0000313" key="4">
    <source>
        <dbReference type="EMBL" id="PWA28067.1"/>
    </source>
</evidence>
<feature type="region of interest" description="Disordered" evidence="3">
    <location>
        <begin position="355"/>
        <end position="408"/>
    </location>
</feature>
<proteinExistence type="predicted"/>
<dbReference type="STRING" id="33528.ENSGAFP00000030194"/>
<gene>
    <name evidence="4" type="ORF">CCH79_00012115</name>
</gene>
<evidence type="ECO:0000256" key="3">
    <source>
        <dbReference type="SAM" id="MobiDB-lite"/>
    </source>
</evidence>
<accession>A0A315VXW4</accession>
<feature type="region of interest" description="Disordered" evidence="3">
    <location>
        <begin position="299"/>
        <end position="342"/>
    </location>
</feature>
<feature type="compositionally biased region" description="Basic and acidic residues" evidence="3">
    <location>
        <begin position="1"/>
        <end position="14"/>
    </location>
</feature>
<feature type="coiled-coil region" evidence="2">
    <location>
        <begin position="1029"/>
        <end position="1101"/>
    </location>
</feature>
<feature type="compositionally biased region" description="Polar residues" evidence="3">
    <location>
        <begin position="476"/>
        <end position="501"/>
    </location>
</feature>
<dbReference type="GO" id="GO:0005634">
    <property type="term" value="C:nucleus"/>
    <property type="evidence" value="ECO:0007669"/>
    <property type="project" value="TreeGrafter"/>
</dbReference>
<sequence length="1163" mass="129320">MCDQVEKVGDRELRNNNQQGAGDANANRVQTEEDDGRTGHTGSLSGIMTETAEQDKVVIWGTDSQCDDPELAEFEMLECQELEAYLVEDGEDFVGIIERKRHQEETSPCSNATEKQATCGTNRKGMKSVVDVACEQESSASHVSDSDVFVTCLSTTATPTTDSWHVAPGNHSALSEDLTVASQTCSIVSERDKAPQTADLSLSARKTSTHQQDLDMNLNSTPHPEIIVPQQQVENGVLSEDVSNEQNTDNNQRNVEGKTISKGDCDYTDHKALFCVESKTKMDKSTQASEILELIKPVKGGAKATQPSSEPRAIRKQGSFDNGLKKQNSFDRSFKKQPSFENSLKKQLSFDNSLKKQGSFENSSSLSSQERRKTWGSPGRSVAAATPKPTSCSPKRQPPGSPAKVQGTRVLSLERSAAFQKTVGQIVRLPNKININSGIPKPISQQKENEPKIPPLPQKPKNVRPKIITYVRKSTPAKSQDTNTQSEGLTKATQPLSSSGAQAERESKGVPQSRSTPVLSSSNVLFDKYRQELQKAGYYPPGAAPMGVKPPWNTAPQRVSGKSESFHEEMSKKYAQEHLYQDGGGVYRSPRTLRPQLGLGAVTRQPAAKTRVPQMGQRSAPLSCRAASVSTPGLQDQAGPEITSKSVLLKSGQSGLRPPGFSSLPAARLAALGVIRSSSASSLSSSQSNDSCHNDQCHHPCSGGDETLPHKAVIDSEISLVQGRVQPSSTTSLQHRNLSPQHGSSLARGRTAAVPRTGRSQEVDRALIQRLQERCEQQALQLQTLQVQLKKASLCLDVFSITTLHFCDKNESAIVRERELSLELGRIRDEVAVSVAHWEQLQQEKEDQEHRFEAELQGLRAQQRSELGALEERLKAQHAEETESLQGHQRAELEELQFRHQEQLEEMTENHEASLTEMETAHNDTLDTLQEEHARTVKNLKMAHEQQKKSLEEEFEKIRLSLQDQVDTLTFQNRSLRDRAKRFEEALRKSTDEQIVVSFHDEEQYNTLTTLKIPAERTVLLFQDALAPYKHIDEDLKSLKEVLEMKNQQIHQQELKISELEKIAEKNVHLEERLQVLQQQNEDLREQIDKNLAVSRQLSEENANLQVHVEMESKEKKRLSRTNEELLWRLQTGELSPHMTPSSSPIHHPASGPGSPARPHSYH</sequence>
<feature type="region of interest" description="Disordered" evidence="3">
    <location>
        <begin position="1135"/>
        <end position="1163"/>
    </location>
</feature>
<dbReference type="GO" id="GO:0008017">
    <property type="term" value="F:microtubule binding"/>
    <property type="evidence" value="ECO:0007669"/>
    <property type="project" value="TreeGrafter"/>
</dbReference>
<evidence type="ECO:0000256" key="1">
    <source>
        <dbReference type="ARBA" id="ARBA00023054"/>
    </source>
</evidence>